<dbReference type="EC" id="2.7.13.3" evidence="2"/>
<comment type="caution">
    <text evidence="7">The sequence shown here is derived from an EMBL/GenBank/DDBJ whole genome shotgun (WGS) entry which is preliminary data.</text>
</comment>
<dbReference type="InterPro" id="IPR003018">
    <property type="entry name" value="GAF"/>
</dbReference>
<dbReference type="PANTHER" id="PTHR43047:SF72">
    <property type="entry name" value="OSMOSENSING HISTIDINE PROTEIN KINASE SLN1"/>
    <property type="match status" value="1"/>
</dbReference>
<dbReference type="PRINTS" id="PR00344">
    <property type="entry name" value="BCTRLSENSOR"/>
</dbReference>
<accession>A0ABT2ESW4</accession>
<comment type="catalytic activity">
    <reaction evidence="1">
        <text>ATP + protein L-histidine = ADP + protein N-phospho-L-histidine.</text>
        <dbReference type="EC" id="2.7.13.3"/>
    </reaction>
</comment>
<dbReference type="InterPro" id="IPR004358">
    <property type="entry name" value="Sig_transdc_His_kin-like_C"/>
</dbReference>
<evidence type="ECO:0000256" key="3">
    <source>
        <dbReference type="ARBA" id="ARBA00022553"/>
    </source>
</evidence>
<keyword evidence="4" id="KW-0808">Transferase</keyword>
<dbReference type="Proteomes" id="UP001204798">
    <property type="component" value="Unassembled WGS sequence"/>
</dbReference>
<keyword evidence="3" id="KW-0597">Phosphoprotein</keyword>
<evidence type="ECO:0000256" key="1">
    <source>
        <dbReference type="ARBA" id="ARBA00000085"/>
    </source>
</evidence>
<dbReference type="Pfam" id="PF13185">
    <property type="entry name" value="GAF_2"/>
    <property type="match status" value="1"/>
</dbReference>
<gene>
    <name evidence="7" type="ORF">M2350_003438</name>
</gene>
<protein>
    <recommendedName>
        <fullName evidence="2">histidine kinase</fullName>
        <ecNumber evidence="2">2.7.13.3</ecNumber>
    </recommendedName>
</protein>
<dbReference type="InterPro" id="IPR003594">
    <property type="entry name" value="HATPase_dom"/>
</dbReference>
<dbReference type="InterPro" id="IPR036097">
    <property type="entry name" value="HisK_dim/P_sf"/>
</dbReference>
<dbReference type="Gene3D" id="3.30.565.10">
    <property type="entry name" value="Histidine kinase-like ATPase, C-terminal domain"/>
    <property type="match status" value="1"/>
</dbReference>
<evidence type="ECO:0000256" key="4">
    <source>
        <dbReference type="ARBA" id="ARBA00022679"/>
    </source>
</evidence>
<dbReference type="SUPFAM" id="SSF55781">
    <property type="entry name" value="GAF domain-like"/>
    <property type="match status" value="1"/>
</dbReference>
<dbReference type="SUPFAM" id="SSF47384">
    <property type="entry name" value="Homodimeric domain of signal transducing histidine kinase"/>
    <property type="match status" value="1"/>
</dbReference>
<keyword evidence="8" id="KW-1185">Reference proteome</keyword>
<dbReference type="SMART" id="SM00065">
    <property type="entry name" value="GAF"/>
    <property type="match status" value="1"/>
</dbReference>
<dbReference type="Pfam" id="PF02518">
    <property type="entry name" value="HATPase_c"/>
    <property type="match status" value="1"/>
</dbReference>
<evidence type="ECO:0000313" key="7">
    <source>
        <dbReference type="EMBL" id="MCS3920997.1"/>
    </source>
</evidence>
<name>A0ABT2ESW4_9BACT</name>
<dbReference type="SUPFAM" id="SSF55874">
    <property type="entry name" value="ATPase domain of HSP90 chaperone/DNA topoisomerase II/histidine kinase"/>
    <property type="match status" value="1"/>
</dbReference>
<dbReference type="InterPro" id="IPR036890">
    <property type="entry name" value="HATPase_C_sf"/>
</dbReference>
<dbReference type="SMART" id="SM00387">
    <property type="entry name" value="HATPase_c"/>
    <property type="match status" value="1"/>
</dbReference>
<dbReference type="CDD" id="cd00082">
    <property type="entry name" value="HisKA"/>
    <property type="match status" value="1"/>
</dbReference>
<evidence type="ECO:0000256" key="2">
    <source>
        <dbReference type="ARBA" id="ARBA00012438"/>
    </source>
</evidence>
<dbReference type="InterPro" id="IPR005467">
    <property type="entry name" value="His_kinase_dom"/>
</dbReference>
<evidence type="ECO:0000259" key="6">
    <source>
        <dbReference type="PROSITE" id="PS50109"/>
    </source>
</evidence>
<evidence type="ECO:0000313" key="8">
    <source>
        <dbReference type="Proteomes" id="UP001204798"/>
    </source>
</evidence>
<keyword evidence="5 7" id="KW-0418">Kinase</keyword>
<dbReference type="EMBL" id="JANUCP010000008">
    <property type="protein sequence ID" value="MCS3920997.1"/>
    <property type="molecule type" value="Genomic_DNA"/>
</dbReference>
<dbReference type="RefSeq" id="WP_259101668.1">
    <property type="nucleotide sequence ID" value="NZ_CP130454.1"/>
</dbReference>
<evidence type="ECO:0000256" key="5">
    <source>
        <dbReference type="ARBA" id="ARBA00022777"/>
    </source>
</evidence>
<dbReference type="Gene3D" id="3.30.450.40">
    <property type="match status" value="1"/>
</dbReference>
<organism evidence="7 8">
    <name type="scientific">Candidatus Fervidibacter sacchari</name>
    <dbReference type="NCBI Taxonomy" id="1448929"/>
    <lineage>
        <taxon>Bacteria</taxon>
        <taxon>Candidatus Fervidibacterota</taxon>
        <taxon>Candidatus Fervidibacter</taxon>
    </lineage>
</organism>
<dbReference type="GO" id="GO:0016301">
    <property type="term" value="F:kinase activity"/>
    <property type="evidence" value="ECO:0007669"/>
    <property type="project" value="UniProtKB-KW"/>
</dbReference>
<feature type="domain" description="Histidine kinase" evidence="6">
    <location>
        <begin position="196"/>
        <end position="440"/>
    </location>
</feature>
<dbReference type="InterPro" id="IPR003661">
    <property type="entry name" value="HisK_dim/P_dom"/>
</dbReference>
<dbReference type="Gene3D" id="1.10.287.130">
    <property type="match status" value="1"/>
</dbReference>
<dbReference type="InterPro" id="IPR029016">
    <property type="entry name" value="GAF-like_dom_sf"/>
</dbReference>
<sequence length="441" mass="48882">MDELARELEERNRQLNAVFRITSALYSGAKDGMTASRLDELLKECLQTALDVVNADAGTLYLYNPERNTLVFQYVVGEKANELMGLEIPADKGIAGEVFQTGQPKITEDVAVEAQHLKDVDRKTGYQTRNMVTVPLKDIEGKPIGVIQALNKRDGNFDEFDMETLSIVATLAGTAIETVRIQEERRLAIIARLLGNISHDIKNMLTPILTTAQTLALIYQNYKEALERLKAQVSEEVWAQVDSAFQEFDAFFEEAIQMIEEGSSQIQERVKEISDAVKGVISEPRFEPTDVKEVAEKVLRALKPVAQRQGVELRLEVQGELPLVLLDPKRIYNALYNLVNNAIPETPPGGSVTVRIYVCPEGEFPDGNYLGIEVADTGRGIPEEVRQLLFTDKAISTKPGGTGLGTRIVKNVVDAHGGKIWVESELGKGSTFFIRLPLRLA</sequence>
<dbReference type="PROSITE" id="PS50109">
    <property type="entry name" value="HIS_KIN"/>
    <property type="match status" value="1"/>
</dbReference>
<reference evidence="7 8" key="1">
    <citation type="submission" date="2022-08" db="EMBL/GenBank/DDBJ databases">
        <title>Bacterial and archaeal communities from various locations to study Microbial Dark Matter (Phase II).</title>
        <authorList>
            <person name="Stepanauskas R."/>
        </authorList>
    </citation>
    <scope>NUCLEOTIDE SEQUENCE [LARGE SCALE GENOMIC DNA]</scope>
    <source>
        <strain evidence="7 8">PD1</strain>
    </source>
</reference>
<dbReference type="PANTHER" id="PTHR43047">
    <property type="entry name" value="TWO-COMPONENT HISTIDINE PROTEIN KINASE"/>
    <property type="match status" value="1"/>
</dbReference>
<proteinExistence type="predicted"/>